<sequence>MDDPDMNGAPYPFPDYGTSFFSDCLAGTNKASEKDLSSATFIDLEQGGVTLSTAVPNGSISMVFTRNSG</sequence>
<keyword evidence="2" id="KW-1185">Reference proteome</keyword>
<dbReference type="AlphaFoldDB" id="A0A6G1HIW2"/>
<dbReference type="EMBL" id="ML996710">
    <property type="protein sequence ID" value="KAF2395932.1"/>
    <property type="molecule type" value="Genomic_DNA"/>
</dbReference>
<protein>
    <submittedName>
        <fullName evidence="1">Uncharacterized protein</fullName>
    </submittedName>
</protein>
<dbReference type="Pfam" id="PF01828">
    <property type="entry name" value="Peptidase_A4"/>
    <property type="match status" value="1"/>
</dbReference>
<dbReference type="InterPro" id="IPR038656">
    <property type="entry name" value="Peptidase_G1_sf"/>
</dbReference>
<evidence type="ECO:0000313" key="2">
    <source>
        <dbReference type="Proteomes" id="UP000799640"/>
    </source>
</evidence>
<dbReference type="Gene3D" id="2.60.120.700">
    <property type="entry name" value="Peptidase G1"/>
    <property type="match status" value="1"/>
</dbReference>
<dbReference type="Proteomes" id="UP000799640">
    <property type="component" value="Unassembled WGS sequence"/>
</dbReference>
<accession>A0A6G1HIW2</accession>
<proteinExistence type="predicted"/>
<dbReference type="SUPFAM" id="SSF49899">
    <property type="entry name" value="Concanavalin A-like lectins/glucanases"/>
    <property type="match status" value="1"/>
</dbReference>
<dbReference type="InterPro" id="IPR000250">
    <property type="entry name" value="Peptidase_G1"/>
</dbReference>
<name>A0A6G1HIW2_9PEZI</name>
<evidence type="ECO:0000313" key="1">
    <source>
        <dbReference type="EMBL" id="KAF2395932.1"/>
    </source>
</evidence>
<dbReference type="InterPro" id="IPR013320">
    <property type="entry name" value="ConA-like_dom_sf"/>
</dbReference>
<organism evidence="1 2">
    <name type="scientific">Trichodelitschia bisporula</name>
    <dbReference type="NCBI Taxonomy" id="703511"/>
    <lineage>
        <taxon>Eukaryota</taxon>
        <taxon>Fungi</taxon>
        <taxon>Dikarya</taxon>
        <taxon>Ascomycota</taxon>
        <taxon>Pezizomycotina</taxon>
        <taxon>Dothideomycetes</taxon>
        <taxon>Dothideomycetes incertae sedis</taxon>
        <taxon>Phaeotrichales</taxon>
        <taxon>Phaeotrichaceae</taxon>
        <taxon>Trichodelitschia</taxon>
    </lineage>
</organism>
<dbReference type="GO" id="GO:0070007">
    <property type="term" value="F:glutamic-type endopeptidase activity"/>
    <property type="evidence" value="ECO:0007669"/>
    <property type="project" value="InterPro"/>
</dbReference>
<gene>
    <name evidence="1" type="ORF">EJ06DRAFT_534620</name>
</gene>
<reference evidence="1" key="1">
    <citation type="journal article" date="2020" name="Stud. Mycol.">
        <title>101 Dothideomycetes genomes: a test case for predicting lifestyles and emergence of pathogens.</title>
        <authorList>
            <person name="Haridas S."/>
            <person name="Albert R."/>
            <person name="Binder M."/>
            <person name="Bloem J."/>
            <person name="Labutti K."/>
            <person name="Salamov A."/>
            <person name="Andreopoulos B."/>
            <person name="Baker S."/>
            <person name="Barry K."/>
            <person name="Bills G."/>
            <person name="Bluhm B."/>
            <person name="Cannon C."/>
            <person name="Castanera R."/>
            <person name="Culley D."/>
            <person name="Daum C."/>
            <person name="Ezra D."/>
            <person name="Gonzalez J."/>
            <person name="Henrissat B."/>
            <person name="Kuo A."/>
            <person name="Liang C."/>
            <person name="Lipzen A."/>
            <person name="Lutzoni F."/>
            <person name="Magnuson J."/>
            <person name="Mondo S."/>
            <person name="Nolan M."/>
            <person name="Ohm R."/>
            <person name="Pangilinan J."/>
            <person name="Park H.-J."/>
            <person name="Ramirez L."/>
            <person name="Alfaro M."/>
            <person name="Sun H."/>
            <person name="Tritt A."/>
            <person name="Yoshinaga Y."/>
            <person name="Zwiers L.-H."/>
            <person name="Turgeon B."/>
            <person name="Goodwin S."/>
            <person name="Spatafora J."/>
            <person name="Crous P."/>
            <person name="Grigoriev I."/>
        </authorList>
    </citation>
    <scope>NUCLEOTIDE SEQUENCE</scope>
    <source>
        <strain evidence="1">CBS 262.69</strain>
    </source>
</reference>
<dbReference type="GO" id="GO:0006508">
    <property type="term" value="P:proteolysis"/>
    <property type="evidence" value="ECO:0007669"/>
    <property type="project" value="InterPro"/>
</dbReference>